<protein>
    <submittedName>
        <fullName evidence="2">Uncharacterized protein</fullName>
    </submittedName>
</protein>
<evidence type="ECO:0000313" key="3">
    <source>
        <dbReference type="Proteomes" id="UP001499843"/>
    </source>
</evidence>
<feature type="region of interest" description="Disordered" evidence="1">
    <location>
        <begin position="53"/>
        <end position="72"/>
    </location>
</feature>
<name>A0ABN3CJA5_9ACTN</name>
<dbReference type="Proteomes" id="UP001499843">
    <property type="component" value="Unassembled WGS sequence"/>
</dbReference>
<evidence type="ECO:0000313" key="2">
    <source>
        <dbReference type="EMBL" id="GAA2208986.1"/>
    </source>
</evidence>
<evidence type="ECO:0000256" key="1">
    <source>
        <dbReference type="SAM" id="MobiDB-lite"/>
    </source>
</evidence>
<dbReference type="EMBL" id="BAAAQX010000010">
    <property type="protein sequence ID" value="GAA2208986.1"/>
    <property type="molecule type" value="Genomic_DNA"/>
</dbReference>
<comment type="caution">
    <text evidence="2">The sequence shown here is derived from an EMBL/GenBank/DDBJ whole genome shotgun (WGS) entry which is preliminary data.</text>
</comment>
<reference evidence="2 3" key="1">
    <citation type="journal article" date="2019" name="Int. J. Syst. Evol. Microbiol.">
        <title>The Global Catalogue of Microorganisms (GCM) 10K type strain sequencing project: providing services to taxonomists for standard genome sequencing and annotation.</title>
        <authorList>
            <consortium name="The Broad Institute Genomics Platform"/>
            <consortium name="The Broad Institute Genome Sequencing Center for Infectious Disease"/>
            <person name="Wu L."/>
            <person name="Ma J."/>
        </authorList>
    </citation>
    <scope>NUCLEOTIDE SEQUENCE [LARGE SCALE GENOMIC DNA]</scope>
    <source>
        <strain evidence="2 3">JCM 16114</strain>
    </source>
</reference>
<proteinExistence type="predicted"/>
<organism evidence="2 3">
    <name type="scientific">Nonomuraea monospora</name>
    <dbReference type="NCBI Taxonomy" id="568818"/>
    <lineage>
        <taxon>Bacteria</taxon>
        <taxon>Bacillati</taxon>
        <taxon>Actinomycetota</taxon>
        <taxon>Actinomycetes</taxon>
        <taxon>Streptosporangiales</taxon>
        <taxon>Streptosporangiaceae</taxon>
        <taxon>Nonomuraea</taxon>
    </lineage>
</organism>
<keyword evidence="3" id="KW-1185">Reference proteome</keyword>
<accession>A0ABN3CJA5</accession>
<gene>
    <name evidence="2" type="ORF">GCM10009850_044440</name>
</gene>
<sequence length="127" mass="13011">MSTVSSLAFTDGSIWFPAAPGTQPVDGGSTLDGTGVAATADQNHIGGVARAQEARAARGRQTAHPPFNWEQSLSSSQEAAVVILDNLMMVPPRPTHDAGSVAIDGLNVTFTTALVSRGRGAQGGRGR</sequence>